<dbReference type="OrthoDB" id="6238758at2"/>
<name>A0A432W045_9GAMM</name>
<sequence>MLANHGMSCILFTRSVHKTTYFVVFCFFLLAGCSTEESTTQVGQLCAMQDKYEDADTTGTQLSRECSFNTGFGPVELRSSDPLMTVEQPISMHLRTPLETVIVASEITGLSMYMGRIPVVWQPITANLWQADIYLGACTDPDMLWQLEISIAHATKLDDVEQVNISFQSQW</sequence>
<dbReference type="Proteomes" id="UP000288395">
    <property type="component" value="Unassembled WGS sequence"/>
</dbReference>
<reference evidence="2" key="1">
    <citation type="journal article" date="2018" name="Front. Microbiol.">
        <title>Genome-Based Analysis Reveals the Taxonomy and Diversity of the Family Idiomarinaceae.</title>
        <authorList>
            <person name="Liu Y."/>
            <person name="Lai Q."/>
            <person name="Shao Z."/>
        </authorList>
    </citation>
    <scope>NUCLEOTIDE SEQUENCE [LARGE SCALE GENOMIC DNA]</scope>
    <source>
        <strain evidence="2">GBPy7</strain>
    </source>
</reference>
<evidence type="ECO:0000313" key="1">
    <source>
        <dbReference type="EMBL" id="RUO22384.1"/>
    </source>
</evidence>
<dbReference type="AlphaFoldDB" id="A0A432W045"/>
<organism evidence="1 2">
    <name type="scientific">Aliidiomarina iranensis</name>
    <dbReference type="NCBI Taxonomy" id="1434071"/>
    <lineage>
        <taxon>Bacteria</taxon>
        <taxon>Pseudomonadati</taxon>
        <taxon>Pseudomonadota</taxon>
        <taxon>Gammaproteobacteria</taxon>
        <taxon>Alteromonadales</taxon>
        <taxon>Idiomarinaceae</taxon>
        <taxon>Aliidiomarina</taxon>
    </lineage>
</organism>
<accession>A0A432W045</accession>
<dbReference type="RefSeq" id="WP_126765894.1">
    <property type="nucleotide sequence ID" value="NZ_PIPJ01000002.1"/>
</dbReference>
<dbReference type="EMBL" id="PIPJ01000002">
    <property type="protein sequence ID" value="RUO22384.1"/>
    <property type="molecule type" value="Genomic_DNA"/>
</dbReference>
<gene>
    <name evidence="1" type="ORF">CWE08_04170</name>
</gene>
<evidence type="ECO:0000313" key="2">
    <source>
        <dbReference type="Proteomes" id="UP000288395"/>
    </source>
</evidence>
<keyword evidence="2" id="KW-1185">Reference proteome</keyword>
<comment type="caution">
    <text evidence="1">The sequence shown here is derived from an EMBL/GenBank/DDBJ whole genome shotgun (WGS) entry which is preliminary data.</text>
</comment>
<protein>
    <submittedName>
        <fullName evidence="1">Uncharacterized protein</fullName>
    </submittedName>
</protein>
<proteinExistence type="predicted"/>